<evidence type="ECO:0000256" key="8">
    <source>
        <dbReference type="ARBA" id="ARBA00023136"/>
    </source>
</evidence>
<keyword evidence="5 9" id="KW-0812">Transmembrane</keyword>
<dbReference type="Proteomes" id="UP000186922">
    <property type="component" value="Unassembled WGS sequence"/>
</dbReference>
<dbReference type="AlphaFoldDB" id="A0A1D1VER8"/>
<keyword evidence="7 9" id="KW-1133">Transmembrane helix</keyword>
<evidence type="ECO:0000256" key="7">
    <source>
        <dbReference type="ARBA" id="ARBA00022989"/>
    </source>
</evidence>
<dbReference type="PANTHER" id="PTHR10830">
    <property type="entry name" value="DOLICHYL-DIPHOSPHOOLIGOSACCHARIDE--PROTEIN GLYCOSYLTRANSFERASE 48 KDA SUBUNIT"/>
    <property type="match status" value="1"/>
</dbReference>
<dbReference type="PANTHER" id="PTHR10830:SF0">
    <property type="entry name" value="DOLICHYL-DIPHOSPHOOLIGOSACCHARIDE--PROTEIN GLYCOSYLTRANSFERASE 48 KDA SUBUNIT"/>
    <property type="match status" value="1"/>
</dbReference>
<evidence type="ECO:0000259" key="10">
    <source>
        <dbReference type="Pfam" id="PF03345"/>
    </source>
</evidence>
<dbReference type="InterPro" id="IPR005013">
    <property type="entry name" value="DDOST_48_kDa_subunit"/>
</dbReference>
<comment type="subcellular location">
    <subcellularLocation>
        <location evidence="1 9">Endoplasmic reticulum membrane</location>
        <topology evidence="1 9">Single-pass type I membrane protein</topology>
    </subcellularLocation>
</comment>
<dbReference type="OrthoDB" id="29105at2759"/>
<dbReference type="GO" id="GO:0018279">
    <property type="term" value="P:protein N-linked glycosylation via asparagine"/>
    <property type="evidence" value="ECO:0007669"/>
    <property type="project" value="UniProtKB-UniRule"/>
</dbReference>
<keyword evidence="8 9" id="KW-0472">Membrane</keyword>
<dbReference type="Pfam" id="PF03345">
    <property type="entry name" value="OST48_N"/>
    <property type="match status" value="1"/>
</dbReference>
<comment type="similarity">
    <text evidence="3 9">Belongs to the DDOST 48 kDa subunit family.</text>
</comment>
<feature type="signal peptide" evidence="9">
    <location>
        <begin position="1"/>
        <end position="21"/>
    </location>
</feature>
<keyword evidence="6 9" id="KW-0256">Endoplasmic reticulum</keyword>
<dbReference type="EMBL" id="BDGG01000004">
    <property type="protein sequence ID" value="GAU98237.1"/>
    <property type="molecule type" value="Genomic_DNA"/>
</dbReference>
<evidence type="ECO:0000256" key="4">
    <source>
        <dbReference type="ARBA" id="ARBA00013350"/>
    </source>
</evidence>
<dbReference type="UniPathway" id="UPA00378"/>
<evidence type="ECO:0000313" key="13">
    <source>
        <dbReference type="Proteomes" id="UP000186922"/>
    </source>
</evidence>
<comment type="pathway">
    <text evidence="2 9">Protein modification; protein glycosylation.</text>
</comment>
<evidence type="ECO:0000313" key="12">
    <source>
        <dbReference type="EMBL" id="GAU98237.1"/>
    </source>
</evidence>
<protein>
    <recommendedName>
        <fullName evidence="4 9">Dolichyl-diphosphooligosaccharide--protein glycosyltransferase 48 kDa subunit</fullName>
        <shortName evidence="9">Oligosaccharyl transferase 48 kDa subunit</shortName>
    </recommendedName>
</protein>
<feature type="domain" description="OST48 N-terminal" evidence="10">
    <location>
        <begin position="27"/>
        <end position="285"/>
    </location>
</feature>
<gene>
    <name evidence="12" type="primary">RvY_09412-1</name>
    <name evidence="12" type="synonym">RvY_09412.1</name>
    <name evidence="12" type="ORF">RvY_09412</name>
</gene>
<reference evidence="12 13" key="1">
    <citation type="journal article" date="2016" name="Nat. Commun.">
        <title>Extremotolerant tardigrade genome and improved radiotolerance of human cultured cells by tardigrade-unique protein.</title>
        <authorList>
            <person name="Hashimoto T."/>
            <person name="Horikawa D.D."/>
            <person name="Saito Y."/>
            <person name="Kuwahara H."/>
            <person name="Kozuka-Hata H."/>
            <person name="Shin-I T."/>
            <person name="Minakuchi Y."/>
            <person name="Ohishi K."/>
            <person name="Motoyama A."/>
            <person name="Aizu T."/>
            <person name="Enomoto A."/>
            <person name="Kondo K."/>
            <person name="Tanaka S."/>
            <person name="Hara Y."/>
            <person name="Koshikawa S."/>
            <person name="Sagara H."/>
            <person name="Miura T."/>
            <person name="Yokobori S."/>
            <person name="Miyagawa K."/>
            <person name="Suzuki Y."/>
            <person name="Kubo T."/>
            <person name="Oyama M."/>
            <person name="Kohara Y."/>
            <person name="Fujiyama A."/>
            <person name="Arakawa K."/>
            <person name="Katayama T."/>
            <person name="Toyoda A."/>
            <person name="Kunieda T."/>
        </authorList>
    </citation>
    <scope>NUCLEOTIDE SEQUENCE [LARGE SCALE GENOMIC DNA]</scope>
    <source>
        <strain evidence="12 13">YOKOZUNA-1</strain>
    </source>
</reference>
<keyword evidence="13" id="KW-1185">Reference proteome</keyword>
<comment type="caution">
    <text evidence="12">The sequence shown here is derived from an EMBL/GenBank/DDBJ whole genome shotgun (WGS) entry which is preliminary data.</text>
</comment>
<keyword evidence="9" id="KW-0732">Signal</keyword>
<sequence length="448" mass="49444">MRNRSPLLLTLLASIFKLSYSSVSDKKVLVLLDNQGIKDSHSRYFKALADNGFDLDYKQADSASLALVKYGERLYSHVLIFAPSVEEFGGQVKVESLANFVDDGGNILVAGGQNLGEAIRELTAEFGFELDDESTRVVDHFNYDTKLDDGTHTTIAVDSDLLLQAPTIVGSGTKKPLLFRGVALLSDKENPLSLEVLRAPSTAYSTSTSRPASLFPAGVSSNIALIGAMQARNNARVVISGSMDFFSNAFFDAAVNGAETEGLSKKTQAQKSGNEELALALSLWAFQKSGVLKVGLVQHHRAGENSTPSDYTVKDNVEYSIEITQRQGDRWIPFKGTDVFLEFVRIDPFVRTNMVAKDGVFVSKFVVPDVYGVYQFKVDYDRLGYTHLFSTTQVSVRPYKHTEYERFIGSAYPYYLSAISMIAGTFVFVLVFNSYKDDDVVLSTKKKE</sequence>
<feature type="chain" id="PRO_5008811118" description="Dolichyl-diphosphooligosaccharide--protein glycosyltransferase 48 kDa subunit" evidence="9">
    <location>
        <begin position="22"/>
        <end position="448"/>
    </location>
</feature>
<dbReference type="STRING" id="947166.A0A1D1VER8"/>
<feature type="domain" description="OST48 middle" evidence="11">
    <location>
        <begin position="299"/>
        <end position="432"/>
    </location>
</feature>
<evidence type="ECO:0000259" key="11">
    <source>
        <dbReference type="Pfam" id="PF23358"/>
    </source>
</evidence>
<dbReference type="InterPro" id="IPR055459">
    <property type="entry name" value="OST48_MD"/>
</dbReference>
<name>A0A1D1VER8_RAMVA</name>
<evidence type="ECO:0000256" key="1">
    <source>
        <dbReference type="ARBA" id="ARBA00004115"/>
    </source>
</evidence>
<proteinExistence type="inferred from homology"/>
<organism evidence="12 13">
    <name type="scientific">Ramazzottius varieornatus</name>
    <name type="common">Water bear</name>
    <name type="synonym">Tardigrade</name>
    <dbReference type="NCBI Taxonomy" id="947166"/>
    <lineage>
        <taxon>Eukaryota</taxon>
        <taxon>Metazoa</taxon>
        <taxon>Ecdysozoa</taxon>
        <taxon>Tardigrada</taxon>
        <taxon>Eutardigrada</taxon>
        <taxon>Parachela</taxon>
        <taxon>Hypsibioidea</taxon>
        <taxon>Ramazzottiidae</taxon>
        <taxon>Ramazzottius</taxon>
    </lineage>
</organism>
<evidence type="ECO:0000256" key="9">
    <source>
        <dbReference type="RuleBase" id="RU361142"/>
    </source>
</evidence>
<comment type="function">
    <text evidence="9">Subunit of the oligosaccharyl transferase (OST) complex that catalyzes the initial transfer of a defined glycan (Glc(3)Man(9)GlcNAc(2) in eukaryotes) from the lipid carrier dolichol-pyrophosphate to an asparagine residue within an Asn-X-Ser/Thr consensus motif in nascent polypeptide chains, the first step in protein N-glycosylation. N-glycosylation occurs cotranslationally and the complex associates with the Sec61 complex at the channel-forming translocon complex that mediates protein translocation across the endoplasmic reticulum (ER).</text>
</comment>
<evidence type="ECO:0000256" key="6">
    <source>
        <dbReference type="ARBA" id="ARBA00022824"/>
    </source>
</evidence>
<comment type="subunit">
    <text evidence="9">Component of the oligosaccharyltransferase (OST) complex.</text>
</comment>
<evidence type="ECO:0000256" key="2">
    <source>
        <dbReference type="ARBA" id="ARBA00004922"/>
    </source>
</evidence>
<feature type="transmembrane region" description="Helical" evidence="9">
    <location>
        <begin position="414"/>
        <end position="435"/>
    </location>
</feature>
<accession>A0A1D1VER8</accession>
<dbReference type="InterPro" id="IPR055457">
    <property type="entry name" value="OST48_N"/>
</dbReference>
<dbReference type="GO" id="GO:0008250">
    <property type="term" value="C:oligosaccharyltransferase complex"/>
    <property type="evidence" value="ECO:0007669"/>
    <property type="project" value="TreeGrafter"/>
</dbReference>
<evidence type="ECO:0000256" key="5">
    <source>
        <dbReference type="ARBA" id="ARBA00022692"/>
    </source>
</evidence>
<evidence type="ECO:0000256" key="3">
    <source>
        <dbReference type="ARBA" id="ARBA00008743"/>
    </source>
</evidence>
<dbReference type="Pfam" id="PF23358">
    <property type="entry name" value="OST48_MD"/>
    <property type="match status" value="1"/>
</dbReference>